<sequence>MKAERRHLSVFEVGEGQLIYSEDEKTFRQRPYHAEYTSSRLITEVKQRRARLVLGWVTAWEHRVPLPPFLF</sequence>
<evidence type="ECO:0000313" key="1">
    <source>
        <dbReference type="EMBL" id="KYB28345.1"/>
    </source>
</evidence>
<dbReference type="EMBL" id="KQ971329">
    <property type="protein sequence ID" value="KYB28345.1"/>
    <property type="molecule type" value="Genomic_DNA"/>
</dbReference>
<dbReference type="Proteomes" id="UP000007266">
    <property type="component" value="Linkage group 3"/>
</dbReference>
<accession>A0A139WKK5</accession>
<dbReference type="InParanoid" id="A0A139WKK5"/>
<reference evidence="1 2" key="1">
    <citation type="journal article" date="2008" name="Nature">
        <title>The genome of the model beetle and pest Tribolium castaneum.</title>
        <authorList>
            <consortium name="Tribolium Genome Sequencing Consortium"/>
            <person name="Richards S."/>
            <person name="Gibbs R.A."/>
            <person name="Weinstock G.M."/>
            <person name="Brown S.J."/>
            <person name="Denell R."/>
            <person name="Beeman R.W."/>
            <person name="Gibbs R."/>
            <person name="Beeman R.W."/>
            <person name="Brown S.J."/>
            <person name="Bucher G."/>
            <person name="Friedrich M."/>
            <person name="Grimmelikhuijzen C.J."/>
            <person name="Klingler M."/>
            <person name="Lorenzen M."/>
            <person name="Richards S."/>
            <person name="Roth S."/>
            <person name="Schroder R."/>
            <person name="Tautz D."/>
            <person name="Zdobnov E.M."/>
            <person name="Muzny D."/>
            <person name="Gibbs R.A."/>
            <person name="Weinstock G.M."/>
            <person name="Attaway T."/>
            <person name="Bell S."/>
            <person name="Buhay C.J."/>
            <person name="Chandrabose M.N."/>
            <person name="Chavez D."/>
            <person name="Clerk-Blankenburg K.P."/>
            <person name="Cree A."/>
            <person name="Dao M."/>
            <person name="Davis C."/>
            <person name="Chacko J."/>
            <person name="Dinh H."/>
            <person name="Dugan-Rocha S."/>
            <person name="Fowler G."/>
            <person name="Garner T.T."/>
            <person name="Garnes J."/>
            <person name="Gnirke A."/>
            <person name="Hawes A."/>
            <person name="Hernandez J."/>
            <person name="Hines S."/>
            <person name="Holder M."/>
            <person name="Hume J."/>
            <person name="Jhangiani S.N."/>
            <person name="Joshi V."/>
            <person name="Khan Z.M."/>
            <person name="Jackson L."/>
            <person name="Kovar C."/>
            <person name="Kowis A."/>
            <person name="Lee S."/>
            <person name="Lewis L.R."/>
            <person name="Margolis J."/>
            <person name="Morgan M."/>
            <person name="Nazareth L.V."/>
            <person name="Nguyen N."/>
            <person name="Okwuonu G."/>
            <person name="Parker D."/>
            <person name="Richards S."/>
            <person name="Ruiz S.J."/>
            <person name="Santibanez J."/>
            <person name="Savard J."/>
            <person name="Scherer S.E."/>
            <person name="Schneider B."/>
            <person name="Sodergren E."/>
            <person name="Tautz D."/>
            <person name="Vattahil S."/>
            <person name="Villasana D."/>
            <person name="White C.S."/>
            <person name="Wright R."/>
            <person name="Park Y."/>
            <person name="Beeman R.W."/>
            <person name="Lord J."/>
            <person name="Oppert B."/>
            <person name="Lorenzen M."/>
            <person name="Brown S."/>
            <person name="Wang L."/>
            <person name="Savard J."/>
            <person name="Tautz D."/>
            <person name="Richards S."/>
            <person name="Weinstock G."/>
            <person name="Gibbs R.A."/>
            <person name="Liu Y."/>
            <person name="Worley K."/>
            <person name="Weinstock G."/>
            <person name="Elsik C.G."/>
            <person name="Reese J.T."/>
            <person name="Elhaik E."/>
            <person name="Landan G."/>
            <person name="Graur D."/>
            <person name="Arensburger P."/>
            <person name="Atkinson P."/>
            <person name="Beeman R.W."/>
            <person name="Beidler J."/>
            <person name="Brown S.J."/>
            <person name="Demuth J.P."/>
            <person name="Drury D.W."/>
            <person name="Du Y.Z."/>
            <person name="Fujiwara H."/>
            <person name="Lorenzen M."/>
            <person name="Maselli V."/>
            <person name="Osanai M."/>
            <person name="Park Y."/>
            <person name="Robertson H.M."/>
            <person name="Tu Z."/>
            <person name="Wang J.J."/>
            <person name="Wang S."/>
            <person name="Richards S."/>
            <person name="Song H."/>
            <person name="Zhang L."/>
            <person name="Sodergren E."/>
            <person name="Werner D."/>
            <person name="Stanke M."/>
            <person name="Morgenstern B."/>
            <person name="Solovyev V."/>
            <person name="Kosarev P."/>
            <person name="Brown G."/>
            <person name="Chen H.C."/>
            <person name="Ermolaeva O."/>
            <person name="Hlavina W."/>
            <person name="Kapustin Y."/>
            <person name="Kiryutin B."/>
            <person name="Kitts P."/>
            <person name="Maglott D."/>
            <person name="Pruitt K."/>
            <person name="Sapojnikov V."/>
            <person name="Souvorov A."/>
            <person name="Mackey A.J."/>
            <person name="Waterhouse R.M."/>
            <person name="Wyder S."/>
            <person name="Zdobnov E.M."/>
            <person name="Zdobnov E.M."/>
            <person name="Wyder S."/>
            <person name="Kriventseva E.V."/>
            <person name="Kadowaki T."/>
            <person name="Bork P."/>
            <person name="Aranda M."/>
            <person name="Bao R."/>
            <person name="Beermann A."/>
            <person name="Berns N."/>
            <person name="Bolognesi R."/>
            <person name="Bonneton F."/>
            <person name="Bopp D."/>
            <person name="Brown S.J."/>
            <person name="Bucher G."/>
            <person name="Butts T."/>
            <person name="Chaumot A."/>
            <person name="Denell R.E."/>
            <person name="Ferrier D.E."/>
            <person name="Friedrich M."/>
            <person name="Gordon C.M."/>
            <person name="Jindra M."/>
            <person name="Klingler M."/>
            <person name="Lan Q."/>
            <person name="Lattorff H.M."/>
            <person name="Laudet V."/>
            <person name="von Levetsow C."/>
            <person name="Liu Z."/>
            <person name="Lutz R."/>
            <person name="Lynch J.A."/>
            <person name="da Fonseca R.N."/>
            <person name="Posnien N."/>
            <person name="Reuter R."/>
            <person name="Roth S."/>
            <person name="Savard J."/>
            <person name="Schinko J.B."/>
            <person name="Schmitt C."/>
            <person name="Schoppmeier M."/>
            <person name="Schroder R."/>
            <person name="Shippy T.D."/>
            <person name="Simonnet F."/>
            <person name="Marques-Souza H."/>
            <person name="Tautz D."/>
            <person name="Tomoyasu Y."/>
            <person name="Trauner J."/>
            <person name="Van der Zee M."/>
            <person name="Vervoort M."/>
            <person name="Wittkopp N."/>
            <person name="Wimmer E.A."/>
            <person name="Yang X."/>
            <person name="Jones A.K."/>
            <person name="Sattelle D.B."/>
            <person name="Ebert P.R."/>
            <person name="Nelson D."/>
            <person name="Scott J.G."/>
            <person name="Beeman R.W."/>
            <person name="Muthukrishnan S."/>
            <person name="Kramer K.J."/>
            <person name="Arakane Y."/>
            <person name="Beeman R.W."/>
            <person name="Zhu Q."/>
            <person name="Hogenkamp D."/>
            <person name="Dixit R."/>
            <person name="Oppert B."/>
            <person name="Jiang H."/>
            <person name="Zou Z."/>
            <person name="Marshall J."/>
            <person name="Elpidina E."/>
            <person name="Vinokurov K."/>
            <person name="Oppert C."/>
            <person name="Zou Z."/>
            <person name="Evans J."/>
            <person name="Lu Z."/>
            <person name="Zhao P."/>
            <person name="Sumathipala N."/>
            <person name="Altincicek B."/>
            <person name="Vilcinskas A."/>
            <person name="Williams M."/>
            <person name="Hultmark D."/>
            <person name="Hetru C."/>
            <person name="Jiang H."/>
            <person name="Grimmelikhuijzen C.J."/>
            <person name="Hauser F."/>
            <person name="Cazzamali G."/>
            <person name="Williamson M."/>
            <person name="Park Y."/>
            <person name="Li B."/>
            <person name="Tanaka Y."/>
            <person name="Predel R."/>
            <person name="Neupert S."/>
            <person name="Schachtner J."/>
            <person name="Verleyen P."/>
            <person name="Raible F."/>
            <person name="Bork P."/>
            <person name="Friedrich M."/>
            <person name="Walden K.K."/>
            <person name="Robertson H.M."/>
            <person name="Angeli S."/>
            <person name="Foret S."/>
            <person name="Bucher G."/>
            <person name="Schuetz S."/>
            <person name="Maleszka R."/>
            <person name="Wimmer E.A."/>
            <person name="Beeman R.W."/>
            <person name="Lorenzen M."/>
            <person name="Tomoyasu Y."/>
            <person name="Miller S.C."/>
            <person name="Grossmann D."/>
            <person name="Bucher G."/>
        </authorList>
    </citation>
    <scope>NUCLEOTIDE SEQUENCE [LARGE SCALE GENOMIC DNA]</scope>
    <source>
        <strain evidence="1 2">Georgia GA2</strain>
    </source>
</reference>
<dbReference type="AlphaFoldDB" id="A0A139WKK5"/>
<gene>
    <name evidence="1" type="primary">AUGUSTUS-3.0.2_32590</name>
    <name evidence="1" type="ORF">TcasGA2_TC032590</name>
</gene>
<evidence type="ECO:0000313" key="2">
    <source>
        <dbReference type="Proteomes" id="UP000007266"/>
    </source>
</evidence>
<dbReference type="PANTHER" id="PTHR33796">
    <property type="entry name" value="HOLLIDAY JUNCTION ATP-DEPENDENT DNA HELICASE RUVA"/>
    <property type="match status" value="1"/>
</dbReference>
<proteinExistence type="predicted"/>
<protein>
    <submittedName>
        <fullName evidence="1">Uncharacterized protein</fullName>
    </submittedName>
</protein>
<keyword evidence="2" id="KW-1185">Reference proteome</keyword>
<organism evidence="1 2">
    <name type="scientific">Tribolium castaneum</name>
    <name type="common">Red flour beetle</name>
    <dbReference type="NCBI Taxonomy" id="7070"/>
    <lineage>
        <taxon>Eukaryota</taxon>
        <taxon>Metazoa</taxon>
        <taxon>Ecdysozoa</taxon>
        <taxon>Arthropoda</taxon>
        <taxon>Hexapoda</taxon>
        <taxon>Insecta</taxon>
        <taxon>Pterygota</taxon>
        <taxon>Neoptera</taxon>
        <taxon>Endopterygota</taxon>
        <taxon>Coleoptera</taxon>
        <taxon>Polyphaga</taxon>
        <taxon>Cucujiformia</taxon>
        <taxon>Tenebrionidae</taxon>
        <taxon>Tenebrionidae incertae sedis</taxon>
        <taxon>Tribolium</taxon>
    </lineage>
</organism>
<reference evidence="1 2" key="2">
    <citation type="journal article" date="2010" name="Nucleic Acids Res.">
        <title>BeetleBase in 2010: revisions to provide comprehensive genomic information for Tribolium castaneum.</title>
        <authorList>
            <person name="Kim H.S."/>
            <person name="Murphy T."/>
            <person name="Xia J."/>
            <person name="Caragea D."/>
            <person name="Park Y."/>
            <person name="Beeman R.W."/>
            <person name="Lorenzen M.D."/>
            <person name="Butcher S."/>
            <person name="Manak J.R."/>
            <person name="Brown S.J."/>
        </authorList>
    </citation>
    <scope>GENOME REANNOTATION</scope>
    <source>
        <strain evidence="1 2">Georgia GA2</strain>
    </source>
</reference>
<name>A0A139WKK5_TRICA</name>
<dbReference type="PANTHER" id="PTHR33796:SF1">
    <property type="entry name" value="HOLLIDAY JUNCTION BRANCH MIGRATION COMPLEX SUBUNIT RUVA"/>
    <property type="match status" value="1"/>
</dbReference>